<feature type="transmembrane region" description="Helical" evidence="1">
    <location>
        <begin position="62"/>
        <end position="82"/>
    </location>
</feature>
<dbReference type="SUPFAM" id="SSF51445">
    <property type="entry name" value="(Trans)glycosidases"/>
    <property type="match status" value="1"/>
</dbReference>
<dbReference type="HOGENOM" id="CLU_002833_0_1_1"/>
<dbReference type="Pfam" id="PF00704">
    <property type="entry name" value="Glyco_hydro_18"/>
    <property type="match status" value="1"/>
</dbReference>
<dbReference type="SMART" id="SM00636">
    <property type="entry name" value="Glyco_18"/>
    <property type="match status" value="1"/>
</dbReference>
<keyword evidence="1" id="KW-0812">Transmembrane</keyword>
<name>E3M3E0_CAERE</name>
<evidence type="ECO:0000313" key="4">
    <source>
        <dbReference type="Proteomes" id="UP000008281"/>
    </source>
</evidence>
<dbReference type="Gene3D" id="3.10.50.10">
    <property type="match status" value="1"/>
</dbReference>
<dbReference type="AlphaFoldDB" id="E3M3E0"/>
<dbReference type="STRING" id="31234.E3M3E0"/>
<dbReference type="Proteomes" id="UP000008281">
    <property type="component" value="Unassembled WGS sequence"/>
</dbReference>
<dbReference type="OrthoDB" id="7281605at2759"/>
<evidence type="ECO:0000256" key="1">
    <source>
        <dbReference type="SAM" id="Phobius"/>
    </source>
</evidence>
<dbReference type="eggNOG" id="KOG2806">
    <property type="taxonomic scope" value="Eukaryota"/>
</dbReference>
<dbReference type="Gene3D" id="3.20.20.80">
    <property type="entry name" value="Glycosidases"/>
    <property type="match status" value="1"/>
</dbReference>
<reference evidence="3" key="1">
    <citation type="submission" date="2007-07" db="EMBL/GenBank/DDBJ databases">
        <title>PCAP assembly of the Caenorhabditis remanei genome.</title>
        <authorList>
            <consortium name="The Caenorhabditis remanei Sequencing Consortium"/>
            <person name="Wilson R.K."/>
        </authorList>
    </citation>
    <scope>NUCLEOTIDE SEQUENCE [LARGE SCALE GENOMIC DNA]</scope>
    <source>
        <strain evidence="3">PB4641</strain>
    </source>
</reference>
<protein>
    <recommendedName>
        <fullName evidence="2">GH18 domain-containing protein</fullName>
    </recommendedName>
</protein>
<keyword evidence="4" id="KW-1185">Reference proteome</keyword>
<dbReference type="InterPro" id="IPR011583">
    <property type="entry name" value="Chitinase_II/V-like_cat"/>
</dbReference>
<dbReference type="EMBL" id="DS268423">
    <property type="protein sequence ID" value="EFO90602.1"/>
    <property type="molecule type" value="Genomic_DNA"/>
</dbReference>
<dbReference type="InterPro" id="IPR001223">
    <property type="entry name" value="Glyco_hydro18_cat"/>
</dbReference>
<dbReference type="PROSITE" id="PS51910">
    <property type="entry name" value="GH18_2"/>
    <property type="match status" value="1"/>
</dbReference>
<accession>E3M3E0</accession>
<proteinExistence type="predicted"/>
<dbReference type="PANTHER" id="PTHR46073">
    <property type="entry name" value="CHITINASE"/>
    <property type="match status" value="1"/>
</dbReference>
<gene>
    <name evidence="3" type="ORF">CRE_08269</name>
</gene>
<dbReference type="InterPro" id="IPR029070">
    <property type="entry name" value="Chitinase_insertion_sf"/>
</dbReference>
<keyword evidence="1" id="KW-1133">Transmembrane helix</keyword>
<dbReference type="GO" id="GO:0008061">
    <property type="term" value="F:chitin binding"/>
    <property type="evidence" value="ECO:0007669"/>
    <property type="project" value="InterPro"/>
</dbReference>
<dbReference type="GO" id="GO:0005975">
    <property type="term" value="P:carbohydrate metabolic process"/>
    <property type="evidence" value="ECO:0007669"/>
    <property type="project" value="InterPro"/>
</dbReference>
<evidence type="ECO:0000259" key="2">
    <source>
        <dbReference type="PROSITE" id="PS51910"/>
    </source>
</evidence>
<feature type="domain" description="GH18" evidence="2">
    <location>
        <begin position="102"/>
        <end position="452"/>
    </location>
</feature>
<dbReference type="PANTHER" id="PTHR46073:SF1">
    <property type="entry name" value="GH18 DOMAIN-CONTAINING PROTEIN-RELATED"/>
    <property type="match status" value="1"/>
</dbReference>
<dbReference type="InterPro" id="IPR017853">
    <property type="entry name" value="GH"/>
</dbReference>
<organism evidence="4">
    <name type="scientific">Caenorhabditis remanei</name>
    <name type="common">Caenorhabditis vulgaris</name>
    <dbReference type="NCBI Taxonomy" id="31234"/>
    <lineage>
        <taxon>Eukaryota</taxon>
        <taxon>Metazoa</taxon>
        <taxon>Ecdysozoa</taxon>
        <taxon>Nematoda</taxon>
        <taxon>Chromadorea</taxon>
        <taxon>Rhabditida</taxon>
        <taxon>Rhabditina</taxon>
        <taxon>Rhabditomorpha</taxon>
        <taxon>Rhabditoidea</taxon>
        <taxon>Rhabditidae</taxon>
        <taxon>Peloderinae</taxon>
        <taxon>Caenorhabditis</taxon>
    </lineage>
</organism>
<evidence type="ECO:0000313" key="3">
    <source>
        <dbReference type="EMBL" id="EFO90602.1"/>
    </source>
</evidence>
<keyword evidence="1" id="KW-0472">Membrane</keyword>
<sequence length="498" mass="57806">MSESMKVHFENIPINEEAPPDYSNPNFETSANETNVVIVNQQSEPVPIDSKQSRFNNFKRPFSIFISGFILCLIVFLILKALSIGGSSPSPVSENPALKCGKRLIGYYRGWDNRKITEQQIEKLTHIIFNGIRVEIDGRVKFRDDAKRLSFLDMKNKTRVIKSDVKIMFSTDHYSPNGTHVTEVMNDSKTRKQWIDSISAFIIEQQIDGVELYYRWPYTDTEKENYLFFVRELRYKFEGMEKLTRRKAPYLISIISPPSVWPDGESVILQELLNYADFLNIETDNYYGPWKENGKTGPVAPLYSTNNNYSIDWTLKAYACKTEMASRLNFVILFTGVAWAKVNDHSSSTDAAYKTYDKDPGDSSTESYTKWRKIKENGWNLTLTSWHNASRTPYIWDSENRKLFTFENERSLIEKMEYAKEKNIGGVSIDHVEYDDDSNTLLNAVTSVDLCSGEQFEKDEIRYECGNSNSEQSYFIYNSANWKFNFLSIFVLFLFYFI</sequence>
<dbReference type="InParanoid" id="E3M3E0"/>